<keyword evidence="2" id="KW-0812">Transmembrane</keyword>
<feature type="transmembrane region" description="Helical" evidence="2">
    <location>
        <begin position="1411"/>
        <end position="1430"/>
    </location>
</feature>
<gene>
    <name evidence="4" type="ORF">ATC03_14435</name>
</gene>
<evidence type="ECO:0000256" key="1">
    <source>
        <dbReference type="SAM" id="MobiDB-lite"/>
    </source>
</evidence>
<proteinExistence type="predicted"/>
<keyword evidence="2" id="KW-0472">Membrane</keyword>
<dbReference type="CDD" id="cd00198">
    <property type="entry name" value="vWFA"/>
    <property type="match status" value="1"/>
</dbReference>
<evidence type="ECO:0000313" key="4">
    <source>
        <dbReference type="EMBL" id="ANJ27730.1"/>
    </source>
</evidence>
<dbReference type="SUPFAM" id="SSF53300">
    <property type="entry name" value="vWA-like"/>
    <property type="match status" value="1"/>
</dbReference>
<feature type="region of interest" description="Disordered" evidence="1">
    <location>
        <begin position="1"/>
        <end position="27"/>
    </location>
</feature>
<dbReference type="PANTHER" id="PTHR34819">
    <property type="entry name" value="LARGE CYSTEINE-RICH PERIPLASMIC PROTEIN OMCB"/>
    <property type="match status" value="1"/>
</dbReference>
<dbReference type="Proteomes" id="UP000078437">
    <property type="component" value="Chromosome"/>
</dbReference>
<dbReference type="Gene3D" id="3.40.50.410">
    <property type="entry name" value="von Willebrand factor, type A domain"/>
    <property type="match status" value="1"/>
</dbReference>
<dbReference type="KEGG" id="agy:ATC03_14435"/>
<accession>A0A191WHF5</accession>
<name>A0A191WHF5_9MICO</name>
<dbReference type="Pfam" id="PF00092">
    <property type="entry name" value="VWA"/>
    <property type="match status" value="1"/>
</dbReference>
<dbReference type="InterPro" id="IPR013783">
    <property type="entry name" value="Ig-like_fold"/>
</dbReference>
<reference evidence="5" key="2">
    <citation type="submission" date="2016-01" db="EMBL/GenBank/DDBJ databases">
        <title>Complete genome sequence of Agromyces aureus AR33T and comparison with related organisms.</title>
        <authorList>
            <person name="Corretto E."/>
            <person name="Antonielli L."/>
            <person name="Sessitsch A."/>
            <person name="Brader G."/>
        </authorList>
    </citation>
    <scope>NUCLEOTIDE SEQUENCE [LARGE SCALE GENOMIC DNA]</scope>
    <source>
        <strain evidence="5">AR33</strain>
    </source>
</reference>
<dbReference type="InterPro" id="IPR045826">
    <property type="entry name" value="SpaA_PFL_dom_2"/>
</dbReference>
<dbReference type="SMART" id="SM00327">
    <property type="entry name" value="VWA"/>
    <property type="match status" value="1"/>
</dbReference>
<feature type="compositionally biased region" description="Low complexity" evidence="1">
    <location>
        <begin position="50"/>
        <end position="143"/>
    </location>
</feature>
<dbReference type="InterPro" id="IPR036465">
    <property type="entry name" value="vWFA_dom_sf"/>
</dbReference>
<sequence>MESVMHRNQRTRSAARSDASAAPPPPSTIRAVVSAITVGVLVLFAGPTIAAAEESTPTATETTATSTEGATPPTEEAAPPSEAAPSSEEAPPPADVSAPPADVSAPSAAEAAPSSDEAAPPADVSAPSSEGSAPPADDATAAVPEPAPVDCEAIPIGNDDRSARDACLAGQQAGMRSFAVAADSPAPDPNPDLPNSCGLDFALILDKSGSIGDGGMANLKSAANAFTNALKDTGSQVSVTAFDQDASQLLPATDLTAANLGTVQGSYSGLSSDGWTNWKRGLEVGHGTFGGFDDRPVELTIVITDGNPNTVDPDNGGEFPDGSPGALDPAILEANSIKGEPSHMFVVAVGDIDLGPIQAISGSEAFTGSNITTADYMTTTDYSSLADSLKLVAKALCGGNVIIHKQVGIAFPGTPGGAGWEYSTATSDVAPTSDTTDGSSQTDPYAVTGFAVVPNPPARQVVFSETPDPGGSVMTGARCGTTSNLADAVAVPFDTPTRTFTATVAKESTTHCWVLNTFAPKWLTWKTVDPKDGSTVLPGQTVTYTLHAKNDGLIEVTGATVTDDLSDVLDNSTIQTVGAGLSLTGTTLTWSIPDLGPGDEATASFTVEVDDNAFDEVLHNVITPGDNGRCPDVVLDDVTKDDAVATPVDDCVTENPTPDVTIDKNVDSTTLDPDTGIWTLDYTLDVANTGDVDTSYDLSDVTDFGPGMTVASFTYWSPGEDPTTDPGHSLPVVPDGEYALASGAHLPLGITDHWFVRVTATIDDEGEPTYGCDEEEGGGFTNTGIVTVGTGTKEDTACDAPGRLTLIKTVDNGALGEDIEPAVPSDWLLKADGPVTIEEPGVADPGRTALVPSGWYTVSERPNPDSDNPLVTDGTYVAGDWECTGDDDLEKLVGPEGEVFVPVGGEASCEIVNTAEPADLGIVKEYELPEGVEAIDDTDPEASEFWFTLTVTNHGPDVPGALVTDTLPDTLEVISGITIDPDDPNWSASFTGNAFEALYNGVYAEGSVTEFRFQVRFLGDPLGPLPENPETPPEPVPAEPVVNEACVSIVVPEVEEPVESAVAAVAVPILPTNDLNPGNDCDEVTVPTKAMQANAYVQCINDVPWLYHDVKTVGPVAPADITVTWTPDPVFYPDAEPIVQTIPWAERTGRLLWPYGAVNSEGISIAWPGWRLAEEGDVVGEGTIVDSWENMVKDSSLPSYAFADQLHPLTITFEINPSQSVLAVYPSATPACAVTRAAGPLIEKTSSVTSAKPGSTFDYTLSVTNPGLGATKAMELFDEIPSDLKVNSITTPAAPAFPRWDDCAVTGTSSTGYGGTLHCILNGQIGGSRPDAPDVVLSVTLNPGTNASSVVNTGEICWNDLPDDETAPVAEGAIPLDPEEAILCDDSTVTVTVPHPGSSIASTGFAGGPSIWVAGGLLLMGAVAVAFVAIRRRRTEGERP</sequence>
<dbReference type="PANTHER" id="PTHR34819:SF3">
    <property type="entry name" value="CELL SURFACE PROTEIN"/>
    <property type="match status" value="1"/>
</dbReference>
<dbReference type="Gene3D" id="2.60.40.10">
    <property type="entry name" value="Immunoglobulins"/>
    <property type="match status" value="1"/>
</dbReference>
<feature type="compositionally biased region" description="Low complexity" evidence="1">
    <location>
        <begin position="11"/>
        <end position="21"/>
    </location>
</feature>
<dbReference type="PROSITE" id="PS50234">
    <property type="entry name" value="VWFA"/>
    <property type="match status" value="1"/>
</dbReference>
<feature type="domain" description="VWFA" evidence="3">
    <location>
        <begin position="200"/>
        <end position="396"/>
    </location>
</feature>
<dbReference type="GO" id="GO:0005975">
    <property type="term" value="P:carbohydrate metabolic process"/>
    <property type="evidence" value="ECO:0007669"/>
    <property type="project" value="UniProtKB-ARBA"/>
</dbReference>
<evidence type="ECO:0000256" key="2">
    <source>
        <dbReference type="SAM" id="Phobius"/>
    </source>
</evidence>
<dbReference type="NCBIfam" id="TIGR01451">
    <property type="entry name" value="B_ant_repeat"/>
    <property type="match status" value="2"/>
</dbReference>
<dbReference type="EMBL" id="CP013979">
    <property type="protein sequence ID" value="ANJ27730.1"/>
    <property type="molecule type" value="Genomic_DNA"/>
</dbReference>
<evidence type="ECO:0000259" key="3">
    <source>
        <dbReference type="PROSITE" id="PS50234"/>
    </source>
</evidence>
<keyword evidence="5" id="KW-1185">Reference proteome</keyword>
<keyword evidence="2" id="KW-1133">Transmembrane helix</keyword>
<dbReference type="InterPro" id="IPR057687">
    <property type="entry name" value="DUF7927"/>
</dbReference>
<dbReference type="Pfam" id="PF25549">
    <property type="entry name" value="DUF7927"/>
    <property type="match status" value="1"/>
</dbReference>
<feature type="region of interest" description="Disordered" evidence="1">
    <location>
        <begin position="49"/>
        <end position="143"/>
    </location>
</feature>
<organism evidence="4 5">
    <name type="scientific">Agromyces aureus</name>
    <dbReference type="NCBI Taxonomy" id="453304"/>
    <lineage>
        <taxon>Bacteria</taxon>
        <taxon>Bacillati</taxon>
        <taxon>Actinomycetota</taxon>
        <taxon>Actinomycetes</taxon>
        <taxon>Micrococcales</taxon>
        <taxon>Microbacteriaceae</taxon>
        <taxon>Agromyces</taxon>
    </lineage>
</organism>
<dbReference type="InterPro" id="IPR047589">
    <property type="entry name" value="DUF11_rpt"/>
</dbReference>
<evidence type="ECO:0000313" key="5">
    <source>
        <dbReference type="Proteomes" id="UP000078437"/>
    </source>
</evidence>
<dbReference type="Pfam" id="PF19403">
    <property type="entry name" value="SpaA_2"/>
    <property type="match status" value="1"/>
</dbReference>
<dbReference type="InterPro" id="IPR051172">
    <property type="entry name" value="Chlamydia_OmcB"/>
</dbReference>
<dbReference type="STRING" id="453304.ATC03_14435"/>
<reference evidence="4 5" key="1">
    <citation type="journal article" date="2016" name="Int. J. Syst. Evol. Microbiol.">
        <title>Agromyces aureus sp. nov., isolated from the rhizosphere of Salix caprea L. grown in a heavy-metal-contaminated soil.</title>
        <authorList>
            <person name="Corretto E."/>
            <person name="Antonielli L."/>
            <person name="Sessitsch A."/>
            <person name="Compant S."/>
            <person name="Gorfer M."/>
            <person name="Kuffner M."/>
            <person name="Brader G."/>
        </authorList>
    </citation>
    <scope>NUCLEOTIDE SEQUENCE [LARGE SCALE GENOMIC DNA]</scope>
    <source>
        <strain evidence="4 5">AR33</strain>
    </source>
</reference>
<dbReference type="InterPro" id="IPR002035">
    <property type="entry name" value="VWF_A"/>
</dbReference>
<protein>
    <recommendedName>
        <fullName evidence="3">VWFA domain-containing protein</fullName>
    </recommendedName>
</protein>